<name>A0A450UMF3_9GAMM</name>
<dbReference type="AlphaFoldDB" id="A0A450UMF3"/>
<protein>
    <submittedName>
        <fullName evidence="2">Putative addiction module component, TIGR02574 family</fullName>
    </submittedName>
</protein>
<evidence type="ECO:0000313" key="2">
    <source>
        <dbReference type="EMBL" id="VFJ93709.1"/>
    </source>
</evidence>
<dbReference type="EMBL" id="CAADFF010000049">
    <property type="protein sequence ID" value="VFJ93690.1"/>
    <property type="molecule type" value="Genomic_DNA"/>
</dbReference>
<sequence length="80" mass="9187">MTTVTADEILGNALKQPELDRARIAQVLIASLDTPVDRENDLAWEQEINKRLREIDTGAVTCTPWEEAREQLYRNAHVQR</sequence>
<gene>
    <name evidence="2" type="ORF">BECKLFY1418A_GA0070994_103329</name>
    <name evidence="1" type="ORF">BECKLFY1418B_GA0070995_10495</name>
</gene>
<accession>A0A450UMF3</accession>
<organism evidence="2">
    <name type="scientific">Candidatus Kentrum sp. LFY</name>
    <dbReference type="NCBI Taxonomy" id="2126342"/>
    <lineage>
        <taxon>Bacteria</taxon>
        <taxon>Pseudomonadati</taxon>
        <taxon>Pseudomonadota</taxon>
        <taxon>Gammaproteobacteria</taxon>
        <taxon>Candidatus Kentrum</taxon>
    </lineage>
</organism>
<dbReference type="EMBL" id="CAADFH010000033">
    <property type="protein sequence ID" value="VFJ93709.1"/>
    <property type="molecule type" value="Genomic_DNA"/>
</dbReference>
<proteinExistence type="predicted"/>
<evidence type="ECO:0000313" key="1">
    <source>
        <dbReference type="EMBL" id="VFJ93690.1"/>
    </source>
</evidence>
<reference evidence="2" key="1">
    <citation type="submission" date="2019-02" db="EMBL/GenBank/DDBJ databases">
        <authorList>
            <person name="Gruber-Vodicka R. H."/>
            <person name="Seah K. B. B."/>
        </authorList>
    </citation>
    <scope>NUCLEOTIDE SEQUENCE</scope>
    <source>
        <strain evidence="2">BECK_M6</strain>
        <strain evidence="1">BECK_M7</strain>
    </source>
</reference>
<dbReference type="Pfam" id="PF09720">
    <property type="entry name" value="Unstab_antitox"/>
    <property type="match status" value="1"/>
</dbReference>
<dbReference type="InterPro" id="IPR013406">
    <property type="entry name" value="CHP02574_addiction_mod"/>
</dbReference>